<feature type="domain" description="VOC" evidence="1">
    <location>
        <begin position="4"/>
        <end position="128"/>
    </location>
</feature>
<dbReference type="RefSeq" id="WP_313499791.1">
    <property type="nucleotide sequence ID" value="NZ_CP134879.1"/>
</dbReference>
<dbReference type="PANTHER" id="PTHR36503">
    <property type="entry name" value="BLR2520 PROTEIN"/>
    <property type="match status" value="1"/>
</dbReference>
<dbReference type="PROSITE" id="PS51819">
    <property type="entry name" value="VOC"/>
    <property type="match status" value="1"/>
</dbReference>
<dbReference type="Gene3D" id="3.10.180.10">
    <property type="entry name" value="2,3-Dihydroxybiphenyl 1,2-Dioxygenase, domain 1"/>
    <property type="match status" value="1"/>
</dbReference>
<organism evidence="2 3">
    <name type="scientific">Demequina capsici</name>
    <dbReference type="NCBI Taxonomy" id="3075620"/>
    <lineage>
        <taxon>Bacteria</taxon>
        <taxon>Bacillati</taxon>
        <taxon>Actinomycetota</taxon>
        <taxon>Actinomycetes</taxon>
        <taxon>Micrococcales</taxon>
        <taxon>Demequinaceae</taxon>
        <taxon>Demequina</taxon>
    </lineage>
</organism>
<protein>
    <submittedName>
        <fullName evidence="2">VOC family protein</fullName>
    </submittedName>
</protein>
<dbReference type="PANTHER" id="PTHR36503:SF1">
    <property type="entry name" value="BLR2520 PROTEIN"/>
    <property type="match status" value="1"/>
</dbReference>
<reference evidence="2 3" key="1">
    <citation type="submission" date="2023-09" db="EMBL/GenBank/DDBJ databases">
        <title>Demequina sp. a novel bacteria isolated from Capsicum annuum.</title>
        <authorList>
            <person name="Humaira Z."/>
            <person name="Lee J."/>
            <person name="Cho D."/>
        </authorList>
    </citation>
    <scope>NUCLEOTIDE SEQUENCE [LARGE SCALE GENOMIC DNA]</scope>
    <source>
        <strain evidence="2 3">OYTSA14</strain>
    </source>
</reference>
<evidence type="ECO:0000313" key="2">
    <source>
        <dbReference type="EMBL" id="WNM25098.1"/>
    </source>
</evidence>
<dbReference type="AlphaFoldDB" id="A0AA96F790"/>
<sequence length="137" mass="14539">MDPRLSFVTLVVRDLEASRAFYVDGLGWPVALDAPGEVLMIRVADRVVLSLWCEASAREEIGPVARGEGAPPFTLAHNVPEPDDVDRVVALAVAAGATLVGAPVTRDWGGRSGYVGDPDGFLWEIAYNPGPVGRSVL</sequence>
<dbReference type="InterPro" id="IPR029068">
    <property type="entry name" value="Glyas_Bleomycin-R_OHBP_Dase"/>
</dbReference>
<dbReference type="SUPFAM" id="SSF54593">
    <property type="entry name" value="Glyoxalase/Bleomycin resistance protein/Dihydroxybiphenyl dioxygenase"/>
    <property type="match status" value="1"/>
</dbReference>
<dbReference type="InterPro" id="IPR037523">
    <property type="entry name" value="VOC_core"/>
</dbReference>
<proteinExistence type="predicted"/>
<dbReference type="InterPro" id="IPR004360">
    <property type="entry name" value="Glyas_Fos-R_dOase_dom"/>
</dbReference>
<evidence type="ECO:0000313" key="3">
    <source>
        <dbReference type="Proteomes" id="UP001304125"/>
    </source>
</evidence>
<dbReference type="Pfam" id="PF00903">
    <property type="entry name" value="Glyoxalase"/>
    <property type="match status" value="1"/>
</dbReference>
<dbReference type="Proteomes" id="UP001304125">
    <property type="component" value="Chromosome"/>
</dbReference>
<gene>
    <name evidence="2" type="ORF">RN606_02835</name>
</gene>
<dbReference type="EMBL" id="CP134879">
    <property type="protein sequence ID" value="WNM25098.1"/>
    <property type="molecule type" value="Genomic_DNA"/>
</dbReference>
<keyword evidence="3" id="KW-1185">Reference proteome</keyword>
<accession>A0AA96F790</accession>
<name>A0AA96F790_9MICO</name>
<evidence type="ECO:0000259" key="1">
    <source>
        <dbReference type="PROSITE" id="PS51819"/>
    </source>
</evidence>